<dbReference type="InterPro" id="IPR039844">
    <property type="entry name" value="URB1"/>
</dbReference>
<dbReference type="InterPro" id="IPR016024">
    <property type="entry name" value="ARM-type_fold"/>
</dbReference>
<dbReference type="Gene3D" id="2.60.40.790">
    <property type="match status" value="1"/>
</dbReference>
<evidence type="ECO:0000256" key="4">
    <source>
        <dbReference type="SAM" id="MobiDB-lite"/>
    </source>
</evidence>
<evidence type="ECO:0000259" key="5">
    <source>
        <dbReference type="PROSITE" id="PS51203"/>
    </source>
</evidence>
<dbReference type="Pfam" id="PF16201">
    <property type="entry name" value="NopRA1"/>
    <property type="match status" value="1"/>
</dbReference>
<dbReference type="Pfam" id="PF04969">
    <property type="entry name" value="CS"/>
    <property type="match status" value="1"/>
</dbReference>
<dbReference type="EMBL" id="KN824281">
    <property type="protein sequence ID" value="KIM31904.1"/>
    <property type="molecule type" value="Genomic_DNA"/>
</dbReference>
<dbReference type="OrthoDB" id="72892at2759"/>
<dbReference type="InterPro" id="IPR007052">
    <property type="entry name" value="CS_dom"/>
</dbReference>
<dbReference type="STRING" id="933852.A0A0C3BIE5"/>
<evidence type="ECO:0008006" key="9">
    <source>
        <dbReference type="Google" id="ProtNLM"/>
    </source>
</evidence>
<dbReference type="InterPro" id="IPR032436">
    <property type="entry name" value="URB1_C"/>
</dbReference>
<feature type="domain" description="CHORD" evidence="6">
    <location>
        <begin position="2257"/>
        <end position="2321"/>
    </location>
</feature>
<keyword evidence="3" id="KW-0862">Zinc</keyword>
<dbReference type="PROSITE" id="PS51203">
    <property type="entry name" value="CS"/>
    <property type="match status" value="1"/>
</dbReference>
<dbReference type="GO" id="GO:0000463">
    <property type="term" value="P:maturation of LSU-rRNA from tricistronic rRNA transcript (SSU-rRNA, 5.8S rRNA, LSU-rRNA)"/>
    <property type="evidence" value="ECO:0007669"/>
    <property type="project" value="TreeGrafter"/>
</dbReference>
<dbReference type="InterPro" id="IPR021714">
    <property type="entry name" value="URB1_N"/>
</dbReference>
<dbReference type="Pfam" id="PF11707">
    <property type="entry name" value="Npa1"/>
    <property type="match status" value="1"/>
</dbReference>
<protein>
    <recommendedName>
        <fullName evidence="9">Nucleolar pre-ribosomal-associated protein 1 C-terminal domain-containing protein</fullName>
    </recommendedName>
</protein>
<feature type="compositionally biased region" description="Low complexity" evidence="4">
    <location>
        <begin position="2193"/>
        <end position="2205"/>
    </location>
</feature>
<evidence type="ECO:0000256" key="3">
    <source>
        <dbReference type="ARBA" id="ARBA00022833"/>
    </source>
</evidence>
<evidence type="ECO:0000259" key="6">
    <source>
        <dbReference type="PROSITE" id="PS51401"/>
    </source>
</evidence>
<dbReference type="InterPro" id="IPR007051">
    <property type="entry name" value="CHORD_dom"/>
</dbReference>
<evidence type="ECO:0000313" key="8">
    <source>
        <dbReference type="Proteomes" id="UP000054097"/>
    </source>
</evidence>
<dbReference type="Pfam" id="PF04968">
    <property type="entry name" value="CHORD"/>
    <property type="match status" value="2"/>
</dbReference>
<reference evidence="7 8" key="1">
    <citation type="submission" date="2014-04" db="EMBL/GenBank/DDBJ databases">
        <authorList>
            <consortium name="DOE Joint Genome Institute"/>
            <person name="Kuo A."/>
            <person name="Zuccaro A."/>
            <person name="Kohler A."/>
            <person name="Nagy L.G."/>
            <person name="Floudas D."/>
            <person name="Copeland A."/>
            <person name="Barry K.W."/>
            <person name="Cichocki N."/>
            <person name="Veneault-Fourrey C."/>
            <person name="LaButti K."/>
            <person name="Lindquist E.A."/>
            <person name="Lipzen A."/>
            <person name="Lundell T."/>
            <person name="Morin E."/>
            <person name="Murat C."/>
            <person name="Sun H."/>
            <person name="Tunlid A."/>
            <person name="Henrissat B."/>
            <person name="Grigoriev I.V."/>
            <person name="Hibbett D.S."/>
            <person name="Martin F."/>
            <person name="Nordberg H.P."/>
            <person name="Cantor M.N."/>
            <person name="Hua S.X."/>
        </authorList>
    </citation>
    <scope>NUCLEOTIDE SEQUENCE [LARGE SCALE GENOMIC DNA]</scope>
    <source>
        <strain evidence="7 8">MAFF 305830</strain>
    </source>
</reference>
<keyword evidence="2" id="KW-0677">Repeat</keyword>
<dbReference type="Gene3D" id="4.10.1130.20">
    <property type="match status" value="2"/>
</dbReference>
<keyword evidence="1" id="KW-0479">Metal-binding</keyword>
<evidence type="ECO:0000256" key="1">
    <source>
        <dbReference type="ARBA" id="ARBA00022723"/>
    </source>
</evidence>
<organism evidence="7 8">
    <name type="scientific">Serendipita vermifera MAFF 305830</name>
    <dbReference type="NCBI Taxonomy" id="933852"/>
    <lineage>
        <taxon>Eukaryota</taxon>
        <taxon>Fungi</taxon>
        <taxon>Dikarya</taxon>
        <taxon>Basidiomycota</taxon>
        <taxon>Agaricomycotina</taxon>
        <taxon>Agaricomycetes</taxon>
        <taxon>Sebacinales</taxon>
        <taxon>Serendipitaceae</taxon>
        <taxon>Serendipita</taxon>
    </lineage>
</organism>
<reference evidence="8" key="2">
    <citation type="submission" date="2015-01" db="EMBL/GenBank/DDBJ databases">
        <title>Evolutionary Origins and Diversification of the Mycorrhizal Mutualists.</title>
        <authorList>
            <consortium name="DOE Joint Genome Institute"/>
            <consortium name="Mycorrhizal Genomics Consortium"/>
            <person name="Kohler A."/>
            <person name="Kuo A."/>
            <person name="Nagy L.G."/>
            <person name="Floudas D."/>
            <person name="Copeland A."/>
            <person name="Barry K.W."/>
            <person name="Cichocki N."/>
            <person name="Veneault-Fourrey C."/>
            <person name="LaButti K."/>
            <person name="Lindquist E.A."/>
            <person name="Lipzen A."/>
            <person name="Lundell T."/>
            <person name="Morin E."/>
            <person name="Murat C."/>
            <person name="Riley R."/>
            <person name="Ohm R."/>
            <person name="Sun H."/>
            <person name="Tunlid A."/>
            <person name="Henrissat B."/>
            <person name="Grigoriev I.V."/>
            <person name="Hibbett D.S."/>
            <person name="Martin F."/>
        </authorList>
    </citation>
    <scope>NUCLEOTIDE SEQUENCE [LARGE SCALE GENOMIC DNA]</scope>
    <source>
        <strain evidence="8">MAFF 305830</strain>
    </source>
</reference>
<dbReference type="GO" id="GO:0000466">
    <property type="term" value="P:maturation of 5.8S rRNA from tricistronic rRNA transcript (SSU-rRNA, 5.8S rRNA, LSU-rRNA)"/>
    <property type="evidence" value="ECO:0007669"/>
    <property type="project" value="TreeGrafter"/>
</dbReference>
<dbReference type="GO" id="GO:0005730">
    <property type="term" value="C:nucleolus"/>
    <property type="evidence" value="ECO:0007669"/>
    <property type="project" value="TreeGrafter"/>
</dbReference>
<dbReference type="InterPro" id="IPR008978">
    <property type="entry name" value="HSP20-like_chaperone"/>
</dbReference>
<dbReference type="CDD" id="cd06466">
    <property type="entry name" value="p23_CS_SGT1_like"/>
    <property type="match status" value="1"/>
</dbReference>
<dbReference type="PANTHER" id="PTHR13500">
    <property type="entry name" value="NUCLEOLAR PRERIBOSOMAL-ASSOCIATED PROTEIN 1"/>
    <property type="match status" value="1"/>
</dbReference>
<feature type="domain" description="CS" evidence="5">
    <location>
        <begin position="2338"/>
        <end position="2427"/>
    </location>
</feature>
<dbReference type="PROSITE" id="PS51401">
    <property type="entry name" value="CHORD"/>
    <property type="match status" value="1"/>
</dbReference>
<dbReference type="SUPFAM" id="SSF49764">
    <property type="entry name" value="HSP20-like chaperones"/>
    <property type="match status" value="1"/>
</dbReference>
<feature type="region of interest" description="Disordered" evidence="4">
    <location>
        <begin position="2176"/>
        <end position="2245"/>
    </location>
</feature>
<dbReference type="GO" id="GO:0046872">
    <property type="term" value="F:metal ion binding"/>
    <property type="evidence" value="ECO:0007669"/>
    <property type="project" value="UniProtKB-KW"/>
</dbReference>
<gene>
    <name evidence="7" type="ORF">M408DRAFT_21101</name>
</gene>
<evidence type="ECO:0000313" key="7">
    <source>
        <dbReference type="EMBL" id="KIM31904.1"/>
    </source>
</evidence>
<keyword evidence="8" id="KW-1185">Reference proteome</keyword>
<dbReference type="SUPFAM" id="SSF48371">
    <property type="entry name" value="ARM repeat"/>
    <property type="match status" value="1"/>
</dbReference>
<sequence>MPQGQKLRPADDGTLDFKRFTSGEEIREALRVSDVSQLTTNLITLRNQWTIRHHEPSPIPSDDQRLVLAKNYLTLSPSATEIFKAWELLSKATKYYTPTSGLGRTPILKALLAAPSTRKLNAHLNSAQTDLVLVALKLWNAMADYAGGVEKRRVFEEFSWGNKSLFRLYNMRRKGNIDMSVSPFVKPDIRTLYITFILQFIQPSSNLHFIKSTFLESHREIFLGIFKRLHEDPYPLVRTVLETSWEGIWQDNRLKKTVKIGLFSEATLNLLIKLYSRTVAETDEQESIPADLVHHFLLALCTRPGVGLCFKDNGWYPRQEDDEPAVVEEEIDDPDSQRFSNDIRGKEKSGKTHNRIIGNILKNLRPTEDPRHQELAMKILQACPELVYGYWSSSGLAMEPRLASKWLINIAWMERIIALPIPSTCFYLSNADSVGSVAPSLQSQREYNPTPPPPAIVLANILPSIWTKTFITKGLQNNSPLVQRATALCLAEALEKYELVLSAFRAVEDALEEGDGDGRWKSRRAEIEREMKKKVPNFEVIVGFCQAKSSVDSSSSQWGTGDVVEPAKVLKNAMLAECALRIMWLYHRSLPELPAEARYDVGKLLLSGAGRRIVESFSEGSAVSSHSSETANSVAGFDILSQLHIFRLLQRSDQFLWNTTLGETNQTHLYHLLRLYVLPLPSILSEHCADVIRNVLGPSVLFEHDPSEIFLWLEALPRGIRAPDAKGPNDEDLVDERETMIAILDKCVRECIKSPWKYVERTLGVYTAPLTGEETAADWSPQVFEGYSPSSAASPLLMTLLEFFEGVLKGEPTLPPAAALSIATYLRRLLLGVTLKQPNIHYALRIASKLDLLLPMNAGGTEFHSAEIIKSIHREFAILRNALLRMEVILDVATLDDEEPVLAFLERVESLAVDETKKASTAYDLIDWIRLGGRRITLNSALRILKTVEKWYSPALVDAAFQIDPSQSPCGLVLQAQGYLSNIPFTWAYLHASSDDLTDETFLNGLSKLMALGPANSIKGMCELLLRRLRPSIGSKVDERAIISTYMIWGNAYRKICDAPSKRLHQQIVFEDPTIHSTFHMDAISVQTSKAILYFVRTFLNPADEASRVFARGVCEYWVSKAQHAHQISKVAPLILPWVPFMTEKELQQMLKILVVSLKETREESDLIEVLHAVIHALQTTPVNDDASLLSDSILQLLTLWEMLPEDHVVQESVLGQVSNLVALGITQAPISQRQASDWAKDAKRRWKLASQPLSIPAIELITQLLAHTTGKFVHTLSPCLYKSPIIRKLLASSLLQADSISGSSIEALEHLIHSSTPEDEYATQLYQQFSSTLVKRALRSNKETQRGHNLRTIHGLFRLCPNQQVLSASLAQQYSKLGNVSSIFVIKAMSELGFLTPSSINAILSSSTKRIIAFLSDKGTVDNDRSIVMGAFAYLATQCKSQLDIDESFFTTCAREHLDDGPVMNVFTAFVKLTHIKPATANRLIQTFLHHPHFEQVNSSLAREALISALHALFYTHPQNTCQQTSVSPLISAYQGTLSLPDRQILDVFRLFEQHRKNSISGLISQWNSASTLPSSSALGSVLSLDPAIAFATCTNFPQWRSTDISLEPTLTDETQKGLYDPLFIILLLGLITQTDASKTLSNMDWVQLFRSNSVCVLISCLSSRQESIRILAWNVFGGLLLVIRAGQFQEQSQTVYVLDMLSRLYAPIAAKNQGAEGTSPVPQLPSLTTLFFAHSIRALYSPASTLYPLTSRFLLQRPDFDPSDPPMLYSMLYSTLEKDFANKEGNWKRERGWMLKFLADGMRGSRDWAVLQRRHTWDILATMFQTNRRDRAVTLGVSKILLKLSQNSRAATSLIGRSNIFSWLEMQARQAGSVLSDDIMVDMWFQTLENLVVTMDQARVESQTRGAWRGQCMRCLDGLLQLLRLSQFDRPVAISSQGLAASSRILLRMAGSSPSGSLTSALETCLETLVHVEKRVDLENSQPSVIRNWAQTQSRLWLVIMTAKGDGRNSAAFFDILTARVIALHAVSPEHLDHDTMGVIEWARQQVLCAYANAANLKKIQYIVAFDLIEIFGEAHKRSKNTLESGGDGALKARLNLDLYHSHPSSSTLQCPSVLGRVVKRNSKKRRTKMVLASTILADRQVFHEGLKSWSCCKDVNKPVLDFESFMRIPGCTPAKHTTVKDQPVPKPVQTSSSTGSSTPTISMKMNPNGEEVFTSGPTRPQATTSSKPGTPPPPAPVIEDEDDVDVPVAPGTKCLRNGCKHTFVGQAESRGDGEQSQCVYHPKPPIFHEGSKGYLCCKRRVLEFDEFLRIEGCKTGKHVFVKKKSGPEGEAVEELVQCRIDHYQTPSQVMATIYAKKCDKDRSVITFESERIHLDLVLPDAKRFKKTLELYGPVKPEASSYKIYGTKVDLTLAKDDARSWSLLERSDADLAGFALTFGVGGRTGTVGGKEAIVDEATKIRG</sequence>
<dbReference type="Proteomes" id="UP000054097">
    <property type="component" value="Unassembled WGS sequence"/>
</dbReference>
<evidence type="ECO:0000256" key="2">
    <source>
        <dbReference type="ARBA" id="ARBA00022737"/>
    </source>
</evidence>
<proteinExistence type="predicted"/>
<dbReference type="PANTHER" id="PTHR13500:SF0">
    <property type="entry name" value="NUCLEOLAR PRE-RIBOSOMAL-ASSOCIATED PROTEIN 1"/>
    <property type="match status" value="1"/>
</dbReference>
<dbReference type="HOGENOM" id="CLU_001591_0_0_1"/>
<accession>A0A0C3BIE5</accession>
<name>A0A0C3BIE5_SERVB</name>